<sequence>MGDKRLIKVWDPFVRLFHWSLVGAFAICWMTEDEWMDLHVYAGYAVAALVLTRVIWGVIGTRYARFGDFVKSPSKVLVYLKDLLSFKAKRFIGHNPAGGAMIVILMFCLLLTVLTGMLAYGAEGLGPLAEPLFSNRPYGGELYEEIHEVLANLTLGLVAIHLTGVLLGSLLHQENLVRSMFTGTKRG</sequence>
<organism evidence="8 9">
    <name type="scientific">Candidatus Thiodiazotropha taylori</name>
    <dbReference type="NCBI Taxonomy" id="2792791"/>
    <lineage>
        <taxon>Bacteria</taxon>
        <taxon>Pseudomonadati</taxon>
        <taxon>Pseudomonadota</taxon>
        <taxon>Gammaproteobacteria</taxon>
        <taxon>Chromatiales</taxon>
        <taxon>Sedimenticolaceae</taxon>
        <taxon>Candidatus Thiodiazotropha</taxon>
    </lineage>
</organism>
<feature type="domain" description="Cytochrome b561 bacterial/Ni-hydrogenase" evidence="7">
    <location>
        <begin position="9"/>
        <end position="183"/>
    </location>
</feature>
<dbReference type="GO" id="GO:0009055">
    <property type="term" value="F:electron transfer activity"/>
    <property type="evidence" value="ECO:0007669"/>
    <property type="project" value="InterPro"/>
</dbReference>
<evidence type="ECO:0000256" key="3">
    <source>
        <dbReference type="ARBA" id="ARBA00022692"/>
    </source>
</evidence>
<dbReference type="Proteomes" id="UP000886667">
    <property type="component" value="Unassembled WGS sequence"/>
</dbReference>
<feature type="transmembrane region" description="Helical" evidence="6">
    <location>
        <begin position="12"/>
        <end position="32"/>
    </location>
</feature>
<dbReference type="AlphaFoldDB" id="A0A9E4KCP1"/>
<dbReference type="EMBL" id="JAEPCM010000195">
    <property type="protein sequence ID" value="MCG7945903.1"/>
    <property type="molecule type" value="Genomic_DNA"/>
</dbReference>
<evidence type="ECO:0000259" key="7">
    <source>
        <dbReference type="Pfam" id="PF01292"/>
    </source>
</evidence>
<protein>
    <submittedName>
        <fullName evidence="8">Cytochrome b/b6 domain-containing protein</fullName>
    </submittedName>
</protein>
<keyword evidence="3 6" id="KW-0812">Transmembrane</keyword>
<dbReference type="InterPro" id="IPR016174">
    <property type="entry name" value="Di-haem_cyt_TM"/>
</dbReference>
<dbReference type="SUPFAM" id="SSF81342">
    <property type="entry name" value="Transmembrane di-heme cytochromes"/>
    <property type="match status" value="1"/>
</dbReference>
<name>A0A9E4KCP1_9GAMM</name>
<proteinExistence type="predicted"/>
<feature type="transmembrane region" description="Helical" evidence="6">
    <location>
        <begin position="97"/>
        <end position="122"/>
    </location>
</feature>
<comment type="subcellular location">
    <subcellularLocation>
        <location evidence="1">Cell membrane</location>
        <topology evidence="1">Multi-pass membrane protein</topology>
    </subcellularLocation>
</comment>
<keyword evidence="2" id="KW-1003">Cell membrane</keyword>
<comment type="caution">
    <text evidence="8">The sequence shown here is derived from an EMBL/GenBank/DDBJ whole genome shotgun (WGS) entry which is preliminary data.</text>
</comment>
<gene>
    <name evidence="8" type="ORF">JAZ07_06080</name>
</gene>
<feature type="transmembrane region" description="Helical" evidence="6">
    <location>
        <begin position="38"/>
        <end position="59"/>
    </location>
</feature>
<dbReference type="GO" id="GO:0005886">
    <property type="term" value="C:plasma membrane"/>
    <property type="evidence" value="ECO:0007669"/>
    <property type="project" value="UniProtKB-SubCell"/>
</dbReference>
<dbReference type="Gene3D" id="1.20.950.20">
    <property type="entry name" value="Transmembrane di-heme cytochromes, Chain C"/>
    <property type="match status" value="1"/>
</dbReference>
<evidence type="ECO:0000313" key="8">
    <source>
        <dbReference type="EMBL" id="MCG7945903.1"/>
    </source>
</evidence>
<dbReference type="PANTHER" id="PTHR30485">
    <property type="entry name" value="NI/FE-HYDROGENASE 1 B-TYPE CYTOCHROME SUBUNIT"/>
    <property type="match status" value="1"/>
</dbReference>
<dbReference type="InterPro" id="IPR051542">
    <property type="entry name" value="Hydrogenase_cytochrome"/>
</dbReference>
<dbReference type="GO" id="GO:0022904">
    <property type="term" value="P:respiratory electron transport chain"/>
    <property type="evidence" value="ECO:0007669"/>
    <property type="project" value="InterPro"/>
</dbReference>
<evidence type="ECO:0000256" key="6">
    <source>
        <dbReference type="SAM" id="Phobius"/>
    </source>
</evidence>
<keyword evidence="5 6" id="KW-0472">Membrane</keyword>
<evidence type="ECO:0000256" key="4">
    <source>
        <dbReference type="ARBA" id="ARBA00022989"/>
    </source>
</evidence>
<dbReference type="PANTHER" id="PTHR30485:SF2">
    <property type="entry name" value="BLL0597 PROTEIN"/>
    <property type="match status" value="1"/>
</dbReference>
<dbReference type="InterPro" id="IPR011577">
    <property type="entry name" value="Cyt_b561_bac/Ni-Hgenase"/>
</dbReference>
<dbReference type="GO" id="GO:0020037">
    <property type="term" value="F:heme binding"/>
    <property type="evidence" value="ECO:0007669"/>
    <property type="project" value="TreeGrafter"/>
</dbReference>
<keyword evidence="4 6" id="KW-1133">Transmembrane helix</keyword>
<dbReference type="Pfam" id="PF01292">
    <property type="entry name" value="Ni_hydr_CYTB"/>
    <property type="match status" value="1"/>
</dbReference>
<reference evidence="8" key="1">
    <citation type="journal article" date="2021" name="Proc. Natl. Acad. Sci. U.S.A.">
        <title>Global biogeography of chemosynthetic symbionts reveals both localized and globally distributed symbiont groups. .</title>
        <authorList>
            <person name="Osvatic J.T."/>
            <person name="Wilkins L.G.E."/>
            <person name="Leibrecht L."/>
            <person name="Leray M."/>
            <person name="Zauner S."/>
            <person name="Polzin J."/>
            <person name="Camacho Y."/>
            <person name="Gros O."/>
            <person name="van Gils J.A."/>
            <person name="Eisen J.A."/>
            <person name="Petersen J.M."/>
            <person name="Yuen B."/>
        </authorList>
    </citation>
    <scope>NUCLEOTIDE SEQUENCE</scope>
    <source>
        <strain evidence="8">MAGclacostrist064TRANS</strain>
    </source>
</reference>
<evidence type="ECO:0000256" key="1">
    <source>
        <dbReference type="ARBA" id="ARBA00004651"/>
    </source>
</evidence>
<feature type="transmembrane region" description="Helical" evidence="6">
    <location>
        <begin position="149"/>
        <end position="171"/>
    </location>
</feature>
<accession>A0A9E4KCP1</accession>
<evidence type="ECO:0000256" key="2">
    <source>
        <dbReference type="ARBA" id="ARBA00022475"/>
    </source>
</evidence>
<evidence type="ECO:0000256" key="5">
    <source>
        <dbReference type="ARBA" id="ARBA00023136"/>
    </source>
</evidence>
<evidence type="ECO:0000313" key="9">
    <source>
        <dbReference type="Proteomes" id="UP000886667"/>
    </source>
</evidence>